<sequence>MLNILIGIIIAHVIAVLVFIFFIVLFRRTRNDQLDTLQIEDGEKDLTTNEKPQFNKQDPANKRKHRKYINECNEQQRSDGNLKQFINTGPIRFPAEPDDKAFEKKCTYPENVLITKVKYEPELNEVVPIGSDVDMIMDGNKGKSTQNAVQKST</sequence>
<feature type="transmembrane region" description="Helical" evidence="1">
    <location>
        <begin position="6"/>
        <end position="26"/>
    </location>
</feature>
<dbReference type="Proteomes" id="UP001152747">
    <property type="component" value="Unassembled WGS sequence"/>
</dbReference>
<keyword evidence="1" id="KW-1133">Transmembrane helix</keyword>
<reference evidence="2" key="1">
    <citation type="submission" date="2022-11" db="EMBL/GenBank/DDBJ databases">
        <authorList>
            <person name="Kikuchi T."/>
        </authorList>
    </citation>
    <scope>NUCLEOTIDE SEQUENCE</scope>
    <source>
        <strain evidence="2">PS1010</strain>
    </source>
</reference>
<proteinExistence type="predicted"/>
<keyword evidence="1" id="KW-0812">Transmembrane</keyword>
<dbReference type="AlphaFoldDB" id="A0A9P1MYF6"/>
<keyword evidence="3" id="KW-1185">Reference proteome</keyword>
<evidence type="ECO:0000313" key="3">
    <source>
        <dbReference type="Proteomes" id="UP001152747"/>
    </source>
</evidence>
<protein>
    <submittedName>
        <fullName evidence="2">Uncharacterized protein</fullName>
    </submittedName>
</protein>
<accession>A0A9P1MYF6</accession>
<dbReference type="EMBL" id="CANHGI010000002">
    <property type="protein sequence ID" value="CAI5443438.1"/>
    <property type="molecule type" value="Genomic_DNA"/>
</dbReference>
<keyword evidence="1" id="KW-0472">Membrane</keyword>
<gene>
    <name evidence="2" type="ORF">CAMP_LOCUS6075</name>
</gene>
<comment type="caution">
    <text evidence="2">The sequence shown here is derived from an EMBL/GenBank/DDBJ whole genome shotgun (WGS) entry which is preliminary data.</text>
</comment>
<name>A0A9P1MYF6_9PELO</name>
<evidence type="ECO:0000256" key="1">
    <source>
        <dbReference type="SAM" id="Phobius"/>
    </source>
</evidence>
<evidence type="ECO:0000313" key="2">
    <source>
        <dbReference type="EMBL" id="CAI5443438.1"/>
    </source>
</evidence>
<organism evidence="2 3">
    <name type="scientific">Caenorhabditis angaria</name>
    <dbReference type="NCBI Taxonomy" id="860376"/>
    <lineage>
        <taxon>Eukaryota</taxon>
        <taxon>Metazoa</taxon>
        <taxon>Ecdysozoa</taxon>
        <taxon>Nematoda</taxon>
        <taxon>Chromadorea</taxon>
        <taxon>Rhabditida</taxon>
        <taxon>Rhabditina</taxon>
        <taxon>Rhabditomorpha</taxon>
        <taxon>Rhabditoidea</taxon>
        <taxon>Rhabditidae</taxon>
        <taxon>Peloderinae</taxon>
        <taxon>Caenorhabditis</taxon>
    </lineage>
</organism>